<protein>
    <submittedName>
        <fullName evidence="1">Uncharacterized protein</fullName>
    </submittedName>
</protein>
<organism evidence="1 2">
    <name type="scientific">Rotaria magnacalcarata</name>
    <dbReference type="NCBI Taxonomy" id="392030"/>
    <lineage>
        <taxon>Eukaryota</taxon>
        <taxon>Metazoa</taxon>
        <taxon>Spiralia</taxon>
        <taxon>Gnathifera</taxon>
        <taxon>Rotifera</taxon>
        <taxon>Eurotatoria</taxon>
        <taxon>Bdelloidea</taxon>
        <taxon>Philodinida</taxon>
        <taxon>Philodinidae</taxon>
        <taxon>Rotaria</taxon>
    </lineage>
</organism>
<dbReference type="EMBL" id="CAJOBG010106893">
    <property type="protein sequence ID" value="CAF4725335.1"/>
    <property type="molecule type" value="Genomic_DNA"/>
</dbReference>
<evidence type="ECO:0000313" key="1">
    <source>
        <dbReference type="EMBL" id="CAF4725335.1"/>
    </source>
</evidence>
<feature type="non-terminal residue" evidence="1">
    <location>
        <position position="1"/>
    </location>
</feature>
<gene>
    <name evidence="1" type="ORF">OVN521_LOCUS49235</name>
</gene>
<dbReference type="AlphaFoldDB" id="A0A821JQT4"/>
<name>A0A821JQT4_9BILA</name>
<comment type="caution">
    <text evidence="1">The sequence shown here is derived from an EMBL/GenBank/DDBJ whole genome shotgun (WGS) entry which is preliminary data.</text>
</comment>
<sequence length="49" mass="5566">QRNACRDTRFHLLLNSLAPSHMAGMEKNDLNDINLENTAEPQSIGYPIR</sequence>
<keyword evidence="2" id="KW-1185">Reference proteome</keyword>
<evidence type="ECO:0000313" key="2">
    <source>
        <dbReference type="Proteomes" id="UP000663866"/>
    </source>
</evidence>
<proteinExistence type="predicted"/>
<accession>A0A821JQT4</accession>
<dbReference type="Proteomes" id="UP000663866">
    <property type="component" value="Unassembled WGS sequence"/>
</dbReference>
<reference evidence="1" key="1">
    <citation type="submission" date="2021-02" db="EMBL/GenBank/DDBJ databases">
        <authorList>
            <person name="Nowell W R."/>
        </authorList>
    </citation>
    <scope>NUCLEOTIDE SEQUENCE</scope>
</reference>